<comment type="caution">
    <text evidence="4">The sequence shown here is derived from an EMBL/GenBank/DDBJ whole genome shotgun (WGS) entry which is preliminary data.</text>
</comment>
<keyword evidence="3" id="KW-0408">Iron</keyword>
<name>A0AAD4PZ69_9EURO</name>
<keyword evidence="5" id="KW-1185">Reference proteome</keyword>
<reference evidence="4" key="1">
    <citation type="submission" date="2021-12" db="EMBL/GenBank/DDBJ databases">
        <title>Convergent genome expansion in fungi linked to evolution of root-endophyte symbiosis.</title>
        <authorList>
            <consortium name="DOE Joint Genome Institute"/>
            <person name="Ke Y.-H."/>
            <person name="Bonito G."/>
            <person name="Liao H.-L."/>
            <person name="Looney B."/>
            <person name="Rojas-Flechas A."/>
            <person name="Nash J."/>
            <person name="Hameed K."/>
            <person name="Schadt C."/>
            <person name="Martin F."/>
            <person name="Crous P.W."/>
            <person name="Miettinen O."/>
            <person name="Magnuson J.K."/>
            <person name="Labbe J."/>
            <person name="Jacobson D."/>
            <person name="Doktycz M.J."/>
            <person name="Veneault-Fourrey C."/>
            <person name="Kuo A."/>
            <person name="Mondo S."/>
            <person name="Calhoun S."/>
            <person name="Riley R."/>
            <person name="Ohm R."/>
            <person name="LaButti K."/>
            <person name="Andreopoulos B."/>
            <person name="Pangilinan J."/>
            <person name="Nolan M."/>
            <person name="Tritt A."/>
            <person name="Clum A."/>
            <person name="Lipzen A."/>
            <person name="Daum C."/>
            <person name="Barry K."/>
            <person name="Grigoriev I.V."/>
            <person name="Vilgalys R."/>
        </authorList>
    </citation>
    <scope>NUCLEOTIDE SEQUENCE</scope>
    <source>
        <strain evidence="4">PMI_201</strain>
    </source>
</reference>
<dbReference type="RefSeq" id="XP_046075681.1">
    <property type="nucleotide sequence ID" value="XM_046215498.1"/>
</dbReference>
<comment type="similarity">
    <text evidence="2">Belongs to the PhyH family.</text>
</comment>
<dbReference type="PANTHER" id="PTHR20883:SF48">
    <property type="entry name" value="ECTOINE DIOXYGENASE"/>
    <property type="match status" value="1"/>
</dbReference>
<dbReference type="PANTHER" id="PTHR20883">
    <property type="entry name" value="PHYTANOYL-COA DIOXYGENASE DOMAIN CONTAINING 1"/>
    <property type="match status" value="1"/>
</dbReference>
<proteinExistence type="inferred from homology"/>
<evidence type="ECO:0000256" key="2">
    <source>
        <dbReference type="ARBA" id="ARBA00005830"/>
    </source>
</evidence>
<organism evidence="4 5">
    <name type="scientific">Talaromyces proteolyticus</name>
    <dbReference type="NCBI Taxonomy" id="1131652"/>
    <lineage>
        <taxon>Eukaryota</taxon>
        <taxon>Fungi</taxon>
        <taxon>Dikarya</taxon>
        <taxon>Ascomycota</taxon>
        <taxon>Pezizomycotina</taxon>
        <taxon>Eurotiomycetes</taxon>
        <taxon>Eurotiomycetidae</taxon>
        <taxon>Eurotiales</taxon>
        <taxon>Trichocomaceae</taxon>
        <taxon>Talaromyces</taxon>
        <taxon>Talaromyces sect. Bacilispori</taxon>
    </lineage>
</organism>
<dbReference type="Gene3D" id="2.60.120.620">
    <property type="entry name" value="q2cbj1_9rhob like domain"/>
    <property type="match status" value="1"/>
</dbReference>
<comment type="cofactor">
    <cofactor evidence="1">
        <name>Fe cation</name>
        <dbReference type="ChEBI" id="CHEBI:24875"/>
    </cofactor>
</comment>
<dbReference type="EMBL" id="JAJTJA010000003">
    <property type="protein sequence ID" value="KAH8702305.1"/>
    <property type="molecule type" value="Genomic_DNA"/>
</dbReference>
<dbReference type="GeneID" id="70245785"/>
<dbReference type="GO" id="GO:0016491">
    <property type="term" value="F:oxidoreductase activity"/>
    <property type="evidence" value="ECO:0007669"/>
    <property type="project" value="UniProtKB-ARBA"/>
</dbReference>
<dbReference type="AlphaFoldDB" id="A0AAD4PZ69"/>
<dbReference type="GO" id="GO:0046872">
    <property type="term" value="F:metal ion binding"/>
    <property type="evidence" value="ECO:0007669"/>
    <property type="project" value="UniProtKB-ARBA"/>
</dbReference>
<gene>
    <name evidence="4" type="ORF">BGW36DRAFT_372558</name>
</gene>
<dbReference type="Pfam" id="PF05721">
    <property type="entry name" value="PhyH"/>
    <property type="match status" value="1"/>
</dbReference>
<evidence type="ECO:0000256" key="3">
    <source>
        <dbReference type="ARBA" id="ARBA00023004"/>
    </source>
</evidence>
<accession>A0AAD4PZ69</accession>
<evidence type="ECO:0000313" key="4">
    <source>
        <dbReference type="EMBL" id="KAH8702305.1"/>
    </source>
</evidence>
<protein>
    <submittedName>
        <fullName evidence="4">Uncharacterized protein</fullName>
    </submittedName>
</protein>
<evidence type="ECO:0000256" key="1">
    <source>
        <dbReference type="ARBA" id="ARBA00001962"/>
    </source>
</evidence>
<dbReference type="InterPro" id="IPR008775">
    <property type="entry name" value="Phytyl_CoA_dOase-like"/>
</dbReference>
<evidence type="ECO:0000313" key="5">
    <source>
        <dbReference type="Proteomes" id="UP001201262"/>
    </source>
</evidence>
<sequence length="284" mass="32292">MPFQLSQEQIDSYHKEGFLILRAHEHQLLENPHDLQVWSEEVKAWPREPGKWMPYDEKSSTGERILMRTENFVDWHPQLQGLICGKALGDILGTLAGDEVLLFKDKINYKQAKSNGFRAHLDARAYAHLGDMEHITANFAVDPATPENGCLEIVPGSHKMEVDCTKGFISLEWQNSHEWIKVPLDTGDILIFGSHLAHRSAPNNTDKARASVYATFHNKSEGTDLRKQYYDHRRIHFPPDHERVPDKDYSAGYFRYSLAAPFYGSWADNPTSEARPVAVGGGHD</sequence>
<dbReference type="SUPFAM" id="SSF51197">
    <property type="entry name" value="Clavaminate synthase-like"/>
    <property type="match status" value="1"/>
</dbReference>
<dbReference type="Proteomes" id="UP001201262">
    <property type="component" value="Unassembled WGS sequence"/>
</dbReference>